<evidence type="ECO:0000313" key="9">
    <source>
        <dbReference type="EMBL" id="MFC4892282.1"/>
    </source>
</evidence>
<evidence type="ECO:0000259" key="7">
    <source>
        <dbReference type="Pfam" id="PF03772"/>
    </source>
</evidence>
<feature type="transmembrane region" description="Helical" evidence="6">
    <location>
        <begin position="194"/>
        <end position="217"/>
    </location>
</feature>
<proteinExistence type="predicted"/>
<dbReference type="PANTHER" id="PTHR30619">
    <property type="entry name" value="DNA INTERNALIZATION/COMPETENCE PROTEIN COMEC/REC2"/>
    <property type="match status" value="1"/>
</dbReference>
<evidence type="ECO:0000256" key="6">
    <source>
        <dbReference type="SAM" id="Phobius"/>
    </source>
</evidence>
<feature type="domain" description="ComEC/Rec2-related protein" evidence="7">
    <location>
        <begin position="171"/>
        <end position="434"/>
    </location>
</feature>
<dbReference type="Pfam" id="PF03772">
    <property type="entry name" value="Competence"/>
    <property type="match status" value="1"/>
</dbReference>
<sequence length="687" mass="78816">MLLENTISKYIVKKLYICFIILISFLLSSCSPEQKIEAFKYQGTILLGGVVSSLPKIKDQNIEFVFHTDKYGDFLLKADKSLSHYLIPANELKVEVKLYKNYESENVEAFSYSEYLKNKNIVAEGKVVADTEIKFKGISFRYLPERIRYEIKSRIDNDLQNYDVKSLAIALLIGDKGFSDFYKNLFQQTGTSHLMVISGLHVGLLALIGFILARVLWSLSPSLCRKVPAQYIGVVFSLIVALFYSLLAGFSVPTQRAMLMLLIFGLFWLFAKRVTLVRILIISFFIILLLDYKSIYSVSMWLSFCAVAFLIFISIVLQQYEGKYKLSILAQVYLSIFLIPITVYYFAGFSIVSIIANIIAIPLVSFVIVPLLLFSLLLSFIGIKVWFLAVMFLQLLVSFLELLVGKFSFISYWGYFSFTSLIVVIFGLVLVVLPLSNSFRLLGLAMCLVFFQNTENVSQQYSDFRLHIFDTQNQLILVQDKGVDVLYTNEANLEDAYTLNNVLKPYLRLNGIDKLDYVVVDDVTKNIDIKELDNISLVRNIIANTINDSFKDRFIKCDYDNSLHIDKDTFYLLESEGYCYLNIHSQHKDFLLVPSSKLKNQRKTFSLYNHFIKADLIVSPVDLYYKFFDKLKPKYFIYSSSNLFDKDKLKSLSDKNIGVIDINSNGAINIIIDNKGYVQIKSLLKNY</sequence>
<comment type="caution">
    <text evidence="9">The sequence shown here is derived from an EMBL/GenBank/DDBJ whole genome shotgun (WGS) entry which is preliminary data.</text>
</comment>
<gene>
    <name evidence="9" type="ORF">ACFPDQ_04390</name>
</gene>
<keyword evidence="4 6" id="KW-1133">Transmembrane helix</keyword>
<dbReference type="RefSeq" id="WP_280177129.1">
    <property type="nucleotide sequence ID" value="NZ_JBHSJH010000002.1"/>
</dbReference>
<feature type="transmembrane region" description="Helical" evidence="6">
    <location>
        <begin position="354"/>
        <end position="378"/>
    </location>
</feature>
<dbReference type="NCBIfam" id="TIGR00360">
    <property type="entry name" value="ComEC_N-term"/>
    <property type="match status" value="1"/>
</dbReference>
<dbReference type="EMBL" id="JBHSJH010000002">
    <property type="protein sequence ID" value="MFC4892282.1"/>
    <property type="molecule type" value="Genomic_DNA"/>
</dbReference>
<keyword evidence="3 6" id="KW-0812">Transmembrane</keyword>
<evidence type="ECO:0000256" key="5">
    <source>
        <dbReference type="ARBA" id="ARBA00023136"/>
    </source>
</evidence>
<protein>
    <submittedName>
        <fullName evidence="9">ComEC/Rec2 family competence protein</fullName>
    </submittedName>
</protein>
<evidence type="ECO:0000256" key="2">
    <source>
        <dbReference type="ARBA" id="ARBA00022475"/>
    </source>
</evidence>
<evidence type="ECO:0000259" key="8">
    <source>
        <dbReference type="Pfam" id="PF13567"/>
    </source>
</evidence>
<feature type="transmembrane region" description="Helical" evidence="6">
    <location>
        <begin position="276"/>
        <end position="292"/>
    </location>
</feature>
<reference evidence="10" key="1">
    <citation type="journal article" date="2019" name="Int. J. Syst. Evol. Microbiol.">
        <title>The Global Catalogue of Microorganisms (GCM) 10K type strain sequencing project: providing services to taxonomists for standard genome sequencing and annotation.</title>
        <authorList>
            <consortium name="The Broad Institute Genomics Platform"/>
            <consortium name="The Broad Institute Genome Sequencing Center for Infectious Disease"/>
            <person name="Wu L."/>
            <person name="Ma J."/>
        </authorList>
    </citation>
    <scope>NUCLEOTIDE SEQUENCE [LARGE SCALE GENOMIC DNA]</scope>
    <source>
        <strain evidence="10">CGMCC 1.13718</strain>
    </source>
</reference>
<organism evidence="9 10">
    <name type="scientific">Pseudofrancisella aestuarii</name>
    <dbReference type="NCBI Taxonomy" id="2670347"/>
    <lineage>
        <taxon>Bacteria</taxon>
        <taxon>Pseudomonadati</taxon>
        <taxon>Pseudomonadota</taxon>
        <taxon>Gammaproteobacteria</taxon>
        <taxon>Thiotrichales</taxon>
        <taxon>Francisellaceae</taxon>
        <taxon>Pseudofrancisella</taxon>
    </lineage>
</organism>
<evidence type="ECO:0000256" key="4">
    <source>
        <dbReference type="ARBA" id="ARBA00022989"/>
    </source>
</evidence>
<evidence type="ECO:0000256" key="3">
    <source>
        <dbReference type="ARBA" id="ARBA00022692"/>
    </source>
</evidence>
<evidence type="ECO:0000256" key="1">
    <source>
        <dbReference type="ARBA" id="ARBA00004651"/>
    </source>
</evidence>
<feature type="transmembrane region" description="Helical" evidence="6">
    <location>
        <begin position="329"/>
        <end position="348"/>
    </location>
</feature>
<dbReference type="Pfam" id="PF13567">
    <property type="entry name" value="DUF4131"/>
    <property type="match status" value="1"/>
</dbReference>
<dbReference type="InterPro" id="IPR052159">
    <property type="entry name" value="Competence_DNA_uptake"/>
</dbReference>
<keyword evidence="2" id="KW-1003">Cell membrane</keyword>
<dbReference type="InterPro" id="IPR025405">
    <property type="entry name" value="DUF4131"/>
</dbReference>
<evidence type="ECO:0000313" key="10">
    <source>
        <dbReference type="Proteomes" id="UP001595926"/>
    </source>
</evidence>
<feature type="domain" description="DUF4131" evidence="8">
    <location>
        <begin position="16"/>
        <end position="129"/>
    </location>
</feature>
<comment type="subcellular location">
    <subcellularLocation>
        <location evidence="1">Cell membrane</location>
        <topology evidence="1">Multi-pass membrane protein</topology>
    </subcellularLocation>
</comment>
<keyword evidence="10" id="KW-1185">Reference proteome</keyword>
<dbReference type="Proteomes" id="UP001595926">
    <property type="component" value="Unassembled WGS sequence"/>
</dbReference>
<name>A0ABV9TBV6_9GAMM</name>
<feature type="transmembrane region" description="Helical" evidence="6">
    <location>
        <begin position="229"/>
        <end position="247"/>
    </location>
</feature>
<accession>A0ABV9TBV6</accession>
<dbReference type="InterPro" id="IPR004477">
    <property type="entry name" value="ComEC_N"/>
</dbReference>
<dbReference type="PANTHER" id="PTHR30619:SF1">
    <property type="entry name" value="RECOMBINATION PROTEIN 2"/>
    <property type="match status" value="1"/>
</dbReference>
<keyword evidence="5 6" id="KW-0472">Membrane</keyword>
<feature type="transmembrane region" description="Helical" evidence="6">
    <location>
        <begin position="385"/>
        <end position="404"/>
    </location>
</feature>
<feature type="transmembrane region" description="Helical" evidence="6">
    <location>
        <begin position="298"/>
        <end position="317"/>
    </location>
</feature>
<feature type="transmembrane region" description="Helical" evidence="6">
    <location>
        <begin position="410"/>
        <end position="433"/>
    </location>
</feature>